<dbReference type="EMBL" id="LT629692">
    <property type="protein sequence ID" value="SDH51465.1"/>
    <property type="molecule type" value="Genomic_DNA"/>
</dbReference>
<feature type="binding site" evidence="10">
    <location>
        <position position="334"/>
    </location>
    <ligand>
        <name>ADP</name>
        <dbReference type="ChEBI" id="CHEBI:456216"/>
    </ligand>
</feature>
<feature type="binding site" evidence="10">
    <location>
        <position position="338"/>
    </location>
    <ligand>
        <name>ATP</name>
        <dbReference type="ChEBI" id="CHEBI:30616"/>
    </ligand>
</feature>
<dbReference type="GO" id="GO:0006072">
    <property type="term" value="P:glycerol-3-phosphate metabolic process"/>
    <property type="evidence" value="ECO:0007669"/>
    <property type="project" value="InterPro"/>
</dbReference>
<dbReference type="SUPFAM" id="SSF53067">
    <property type="entry name" value="Actin-like ATPase domain"/>
    <property type="match status" value="2"/>
</dbReference>
<feature type="binding site" evidence="10">
    <location>
        <position position="104"/>
    </location>
    <ligand>
        <name>glycerol</name>
        <dbReference type="ChEBI" id="CHEBI:17754"/>
    </ligand>
</feature>
<feature type="binding site" evidence="10">
    <location>
        <position position="35"/>
    </location>
    <ligand>
        <name>ATP</name>
        <dbReference type="ChEBI" id="CHEBI:30616"/>
    </ligand>
</feature>
<dbReference type="PANTHER" id="PTHR10196:SF69">
    <property type="entry name" value="GLYCEROL KINASE"/>
    <property type="match status" value="1"/>
</dbReference>
<keyword evidence="3 10" id="KW-0808">Transferase</keyword>
<feature type="binding site" evidence="10">
    <location>
        <position position="290"/>
    </location>
    <ligand>
        <name>ATP</name>
        <dbReference type="ChEBI" id="CHEBI:30616"/>
    </ligand>
</feature>
<feature type="domain" description="Carbohydrate kinase FGGY C-terminal" evidence="14">
    <location>
        <begin position="286"/>
        <end position="474"/>
    </location>
</feature>
<keyword evidence="4 10" id="KW-0547">Nucleotide-binding</keyword>
<dbReference type="FunFam" id="3.30.420.40:FF:000007">
    <property type="entry name" value="Glycerol kinase"/>
    <property type="match status" value="1"/>
</dbReference>
<evidence type="ECO:0000256" key="3">
    <source>
        <dbReference type="ARBA" id="ARBA00022679"/>
    </source>
</evidence>
<dbReference type="Gene3D" id="3.30.420.40">
    <property type="match status" value="2"/>
</dbReference>
<feature type="binding site" evidence="10">
    <location>
        <position position="290"/>
    </location>
    <ligand>
        <name>ADP</name>
        <dbReference type="ChEBI" id="CHEBI:456216"/>
    </ligand>
</feature>
<proteinExistence type="inferred from homology"/>
<evidence type="ECO:0000256" key="8">
    <source>
        <dbReference type="ARBA" id="ARBA00052101"/>
    </source>
</evidence>
<dbReference type="UniPathway" id="UPA00618">
    <property type="reaction ID" value="UER00672"/>
</dbReference>
<evidence type="ECO:0000256" key="4">
    <source>
        <dbReference type="ARBA" id="ARBA00022741"/>
    </source>
</evidence>
<evidence type="ECO:0000256" key="7">
    <source>
        <dbReference type="ARBA" id="ARBA00022840"/>
    </source>
</evidence>
<feature type="binding site" evidence="10">
    <location>
        <position position="38"/>
    </location>
    <ligand>
        <name>ADP</name>
        <dbReference type="ChEBI" id="CHEBI:456216"/>
    </ligand>
</feature>
<keyword evidence="5 10" id="KW-0418">Kinase</keyword>
<dbReference type="GO" id="GO:0019563">
    <property type="term" value="P:glycerol catabolic process"/>
    <property type="evidence" value="ECO:0007669"/>
    <property type="project" value="UniProtKB-UniRule"/>
</dbReference>
<dbReference type="InterPro" id="IPR043129">
    <property type="entry name" value="ATPase_NBD"/>
</dbReference>
<feature type="binding site" evidence="10">
    <location>
        <position position="34"/>
    </location>
    <ligand>
        <name>sn-glycerol 3-phosphate</name>
        <dbReference type="ChEBI" id="CHEBI:57597"/>
    </ligand>
</feature>
<dbReference type="Pfam" id="PF00370">
    <property type="entry name" value="FGGY_N"/>
    <property type="match status" value="1"/>
</dbReference>
<comment type="catalytic activity">
    <reaction evidence="8 10">
        <text>glycerol + ATP = sn-glycerol 3-phosphate + ADP + H(+)</text>
        <dbReference type="Rhea" id="RHEA:21644"/>
        <dbReference type="ChEBI" id="CHEBI:15378"/>
        <dbReference type="ChEBI" id="CHEBI:17754"/>
        <dbReference type="ChEBI" id="CHEBI:30616"/>
        <dbReference type="ChEBI" id="CHEBI:57597"/>
        <dbReference type="ChEBI" id="CHEBI:456216"/>
        <dbReference type="EC" id="2.7.1.30"/>
    </reaction>
</comment>
<dbReference type="EC" id="2.7.1.30" evidence="10"/>
<dbReference type="PROSITE" id="PS00445">
    <property type="entry name" value="FGGY_KINASES_2"/>
    <property type="match status" value="1"/>
</dbReference>
<evidence type="ECO:0000256" key="12">
    <source>
        <dbReference type="SAM" id="MobiDB-lite"/>
    </source>
</evidence>
<comment type="pathway">
    <text evidence="1 10">Polyol metabolism; glycerol degradation via glycerol kinase pathway; sn-glycerol 3-phosphate from glycerol: step 1/1.</text>
</comment>
<dbReference type="InterPro" id="IPR018485">
    <property type="entry name" value="FGGY_C"/>
</dbReference>
<feature type="binding site" evidence="10">
    <location>
        <position position="105"/>
    </location>
    <ligand>
        <name>glycerol</name>
        <dbReference type="ChEBI" id="CHEBI:17754"/>
    </ligand>
</feature>
<feature type="binding site" evidence="10">
    <location>
        <position position="34"/>
    </location>
    <ligand>
        <name>ATP</name>
        <dbReference type="ChEBI" id="CHEBI:30616"/>
    </ligand>
</feature>
<keyword evidence="7 10" id="KW-0067">ATP-binding</keyword>
<dbReference type="PIRSF" id="PIRSF000538">
    <property type="entry name" value="GlpK"/>
    <property type="match status" value="1"/>
</dbReference>
<dbReference type="PANTHER" id="PTHR10196">
    <property type="entry name" value="SUGAR KINASE"/>
    <property type="match status" value="1"/>
</dbReference>
<dbReference type="GO" id="GO:0005829">
    <property type="term" value="C:cytosol"/>
    <property type="evidence" value="ECO:0007669"/>
    <property type="project" value="TreeGrafter"/>
</dbReference>
<feature type="binding site" evidence="10">
    <location>
        <position position="269"/>
    </location>
    <ligand>
        <name>glycerol</name>
        <dbReference type="ChEBI" id="CHEBI:17754"/>
    </ligand>
</feature>
<evidence type="ECO:0000313" key="15">
    <source>
        <dbReference type="EMBL" id="SDH51465.1"/>
    </source>
</evidence>
<dbReference type="AlphaFoldDB" id="A0A1G8D127"/>
<feature type="binding site" evidence="10">
    <location>
        <position position="334"/>
    </location>
    <ligand>
        <name>ATP</name>
        <dbReference type="ChEBI" id="CHEBI:30616"/>
    </ligand>
</feature>
<feature type="binding site" evidence="10">
    <location>
        <position position="105"/>
    </location>
    <ligand>
        <name>sn-glycerol 3-phosphate</name>
        <dbReference type="ChEBI" id="CHEBI:57597"/>
    </ligand>
</feature>
<comment type="caution">
    <text evidence="10">Lacks conserved residue(s) required for the propagation of feature annotation.</text>
</comment>
<evidence type="ECO:0000256" key="10">
    <source>
        <dbReference type="HAMAP-Rule" id="MF_00186"/>
    </source>
</evidence>
<dbReference type="InterPro" id="IPR018483">
    <property type="entry name" value="Carb_kinase_FGGY_CS"/>
</dbReference>
<dbReference type="CDD" id="cd07769">
    <property type="entry name" value="ASKHA_NBD_FGGY_GK"/>
    <property type="match status" value="1"/>
</dbReference>
<feature type="region of interest" description="Disordered" evidence="12">
    <location>
        <begin position="1"/>
        <end position="20"/>
    </location>
</feature>
<keyword evidence="16" id="KW-1185">Reference proteome</keyword>
<evidence type="ECO:0000259" key="13">
    <source>
        <dbReference type="Pfam" id="PF00370"/>
    </source>
</evidence>
<evidence type="ECO:0000256" key="11">
    <source>
        <dbReference type="RuleBase" id="RU003733"/>
    </source>
</evidence>
<dbReference type="NCBIfam" id="NF000756">
    <property type="entry name" value="PRK00047.1"/>
    <property type="match status" value="1"/>
</dbReference>
<evidence type="ECO:0000256" key="6">
    <source>
        <dbReference type="ARBA" id="ARBA00022798"/>
    </source>
</evidence>
<gene>
    <name evidence="10" type="primary">glpK</name>
    <name evidence="15" type="ORF">SAMN04489810_3220</name>
</gene>
<organism evidence="15 16">
    <name type="scientific">Microbacterium pygmaeum</name>
    <dbReference type="NCBI Taxonomy" id="370764"/>
    <lineage>
        <taxon>Bacteria</taxon>
        <taxon>Bacillati</taxon>
        <taxon>Actinomycetota</taxon>
        <taxon>Actinomycetes</taxon>
        <taxon>Micrococcales</taxon>
        <taxon>Microbacteriaceae</taxon>
        <taxon>Microbacterium</taxon>
    </lineage>
</organism>
<dbReference type="HAMAP" id="MF_00186">
    <property type="entry name" value="Glycerol_kin"/>
    <property type="match status" value="1"/>
</dbReference>
<feature type="binding site" evidence="10">
    <location>
        <position position="156"/>
    </location>
    <ligand>
        <name>sn-glycerol 3-phosphate</name>
        <dbReference type="ChEBI" id="CHEBI:57597"/>
    </ligand>
</feature>
<feature type="binding site" evidence="10">
    <location>
        <position position="268"/>
    </location>
    <ligand>
        <name>glycerol</name>
        <dbReference type="ChEBI" id="CHEBI:17754"/>
    </ligand>
</feature>
<feature type="binding site" evidence="10">
    <location>
        <position position="104"/>
    </location>
    <ligand>
        <name>sn-glycerol 3-phosphate</name>
        <dbReference type="ChEBI" id="CHEBI:57597"/>
    </ligand>
</feature>
<feature type="binding site" evidence="10">
    <location>
        <position position="156"/>
    </location>
    <ligand>
        <name>glycerol</name>
        <dbReference type="ChEBI" id="CHEBI:17754"/>
    </ligand>
</feature>
<feature type="binding site" evidence="10">
    <location>
        <position position="435"/>
    </location>
    <ligand>
        <name>ATP</name>
        <dbReference type="ChEBI" id="CHEBI:30616"/>
    </ligand>
</feature>
<name>A0A1G8D127_9MICO</name>
<dbReference type="InterPro" id="IPR005999">
    <property type="entry name" value="Glycerol_kin"/>
</dbReference>
<dbReference type="GO" id="GO:0004370">
    <property type="term" value="F:glycerol kinase activity"/>
    <property type="evidence" value="ECO:0007669"/>
    <property type="project" value="UniProtKB-UniRule"/>
</dbReference>
<accession>A0A1G8D127</accession>
<dbReference type="FunFam" id="3.30.420.40:FF:000008">
    <property type="entry name" value="Glycerol kinase"/>
    <property type="match status" value="1"/>
</dbReference>
<dbReference type="Proteomes" id="UP000199009">
    <property type="component" value="Chromosome I"/>
</dbReference>
<keyword evidence="6 10" id="KW-0319">Glycerol metabolism</keyword>
<dbReference type="PROSITE" id="PS00933">
    <property type="entry name" value="FGGY_KINASES_1"/>
    <property type="match status" value="1"/>
</dbReference>
<comment type="function">
    <text evidence="9 10">Key enzyme in the regulation of glycerol uptake and metabolism. Catalyzes the phosphorylation of glycerol to yield sn-glycerol 3-phosphate.</text>
</comment>
<evidence type="ECO:0000256" key="9">
    <source>
        <dbReference type="ARBA" id="ARBA00054633"/>
    </source>
</evidence>
<evidence type="ECO:0000256" key="2">
    <source>
        <dbReference type="ARBA" id="ARBA00009156"/>
    </source>
</evidence>
<feature type="binding site" evidence="10">
    <location>
        <position position="435"/>
    </location>
    <ligand>
        <name>ADP</name>
        <dbReference type="ChEBI" id="CHEBI:456216"/>
    </ligand>
</feature>
<feature type="domain" description="Carbohydrate kinase FGGY N-terminal" evidence="13">
    <location>
        <begin position="27"/>
        <end position="275"/>
    </location>
</feature>
<comment type="similarity">
    <text evidence="2 10 11">Belongs to the FGGY kinase family.</text>
</comment>
<evidence type="ECO:0000256" key="1">
    <source>
        <dbReference type="ARBA" id="ARBA00005190"/>
    </source>
</evidence>
<feature type="binding site" evidence="10">
    <location>
        <position position="34"/>
    </location>
    <ligand>
        <name>ADP</name>
        <dbReference type="ChEBI" id="CHEBI:456216"/>
    </ligand>
</feature>
<dbReference type="STRING" id="370764.SAMN04489810_3220"/>
<dbReference type="GO" id="GO:0005524">
    <property type="term" value="F:ATP binding"/>
    <property type="evidence" value="ECO:0007669"/>
    <property type="project" value="UniProtKB-UniRule"/>
</dbReference>
<dbReference type="InterPro" id="IPR018484">
    <property type="entry name" value="FGGY_N"/>
</dbReference>
<evidence type="ECO:0000259" key="14">
    <source>
        <dbReference type="Pfam" id="PF02782"/>
    </source>
</evidence>
<evidence type="ECO:0000256" key="5">
    <source>
        <dbReference type="ARBA" id="ARBA00022777"/>
    </source>
</evidence>
<evidence type="ECO:0000313" key="16">
    <source>
        <dbReference type="Proteomes" id="UP000199009"/>
    </source>
</evidence>
<feature type="binding site" evidence="10">
    <location>
        <position position="36"/>
    </location>
    <ligand>
        <name>ATP</name>
        <dbReference type="ChEBI" id="CHEBI:30616"/>
    </ligand>
</feature>
<dbReference type="NCBIfam" id="TIGR01311">
    <property type="entry name" value="glycerol_kin"/>
    <property type="match status" value="1"/>
</dbReference>
<reference evidence="15 16" key="1">
    <citation type="submission" date="2016-10" db="EMBL/GenBank/DDBJ databases">
        <authorList>
            <person name="de Groot N.N."/>
        </authorList>
    </citation>
    <scope>NUCLEOTIDE SEQUENCE [LARGE SCALE GENOMIC DNA]</scope>
    <source>
        <strain evidence="15 16">DSM 23142</strain>
    </source>
</reference>
<comment type="activity regulation">
    <text evidence="10">Inhibited by fructose 1,6-bisphosphate (FBP).</text>
</comment>
<feature type="binding site" evidence="10">
    <location>
        <position position="268"/>
    </location>
    <ligand>
        <name>sn-glycerol 3-phosphate</name>
        <dbReference type="ChEBI" id="CHEBI:57597"/>
    </ligand>
</feature>
<dbReference type="InterPro" id="IPR000577">
    <property type="entry name" value="Carb_kinase_FGGY"/>
</dbReference>
<protein>
    <recommendedName>
        <fullName evidence="10">Glycerol kinase</fullName>
        <ecNumber evidence="10">2.7.1.30</ecNumber>
    </recommendedName>
    <alternativeName>
        <fullName evidence="10">ATP:glycerol 3-phosphotransferase</fullName>
    </alternativeName>
    <alternativeName>
        <fullName evidence="10">Glycerokinase</fullName>
        <shortName evidence="10">GK</shortName>
    </alternativeName>
</protein>
<dbReference type="Pfam" id="PF02782">
    <property type="entry name" value="FGGY_C"/>
    <property type="match status" value="1"/>
</dbReference>
<sequence length="534" mass="57539">MPDTAVPDQSAVPGRLASPGRPAATHVLALDQGTTSTRAIVFDSDGAIVATAQREHDQIFPRAGWVEHDPIEIWTNSQWVIATALDSAGLSAGDIAGLGITNQRETAIVWDRRTGRPVANALVWQDTRTQQFIDRLAEDGGTDRFALKTGLPLATYFSASKIAWILEHIPGARADAEAGHLLFGTPDTWVVWNLTGDTRSGIHVTDVTNASRTLLMDLETLDWDDELLAAFGIPRSMLPEIVPSSGVLGEVREPVAARGVPIAGILGDQQAATFGQAAFDAGQSKNTYGTGNFLLVSTGTDIVRSEHGLVTTVAFQCADEPARYALEGSIAVTGSLVQWLRDNLGIISSAPEVSRLASTVDDSGGAYFVPAFSGLFAPYWRPDARGALVGLTRYVNKAHIARAALEAAAFQSRDVIDAIVADTGTALSELRVDGGGSRDELMMQFQADILGIPVVRPEVIETTALGAAYAAGLATGVWRDRDELREHWREGRRFEPGMGEEERERRVRMWRKAVTKSFDWVDEDARILAGTNDA</sequence>